<evidence type="ECO:0000313" key="2">
    <source>
        <dbReference type="Proteomes" id="UP000215914"/>
    </source>
</evidence>
<evidence type="ECO:0000313" key="1">
    <source>
        <dbReference type="EMBL" id="OTF87692.1"/>
    </source>
</evidence>
<proteinExistence type="predicted"/>
<keyword evidence="2" id="KW-1185">Reference proteome</keyword>
<accession>A0A251RTL1</accession>
<dbReference type="InParanoid" id="A0A251RTL1"/>
<reference evidence="2" key="1">
    <citation type="journal article" date="2017" name="Nature">
        <title>The sunflower genome provides insights into oil metabolism, flowering and Asterid evolution.</title>
        <authorList>
            <person name="Badouin H."/>
            <person name="Gouzy J."/>
            <person name="Grassa C.J."/>
            <person name="Murat F."/>
            <person name="Staton S.E."/>
            <person name="Cottret L."/>
            <person name="Lelandais-Briere C."/>
            <person name="Owens G.L."/>
            <person name="Carrere S."/>
            <person name="Mayjonade B."/>
            <person name="Legrand L."/>
            <person name="Gill N."/>
            <person name="Kane N.C."/>
            <person name="Bowers J.E."/>
            <person name="Hubner S."/>
            <person name="Bellec A."/>
            <person name="Berard A."/>
            <person name="Berges H."/>
            <person name="Blanchet N."/>
            <person name="Boniface M.C."/>
            <person name="Brunel D."/>
            <person name="Catrice O."/>
            <person name="Chaidir N."/>
            <person name="Claudel C."/>
            <person name="Donnadieu C."/>
            <person name="Faraut T."/>
            <person name="Fievet G."/>
            <person name="Helmstetter N."/>
            <person name="King M."/>
            <person name="Knapp S.J."/>
            <person name="Lai Z."/>
            <person name="Le Paslier M.C."/>
            <person name="Lippi Y."/>
            <person name="Lorenzon L."/>
            <person name="Mandel J.R."/>
            <person name="Marage G."/>
            <person name="Marchand G."/>
            <person name="Marquand E."/>
            <person name="Bret-Mestries E."/>
            <person name="Morien E."/>
            <person name="Nambeesan S."/>
            <person name="Nguyen T."/>
            <person name="Pegot-Espagnet P."/>
            <person name="Pouilly N."/>
            <person name="Raftis F."/>
            <person name="Sallet E."/>
            <person name="Schiex T."/>
            <person name="Thomas J."/>
            <person name="Vandecasteele C."/>
            <person name="Vares D."/>
            <person name="Vear F."/>
            <person name="Vautrin S."/>
            <person name="Crespi M."/>
            <person name="Mangin B."/>
            <person name="Burke J.M."/>
            <person name="Salse J."/>
            <person name="Munos S."/>
            <person name="Vincourt P."/>
            <person name="Rieseberg L.H."/>
            <person name="Langlade N.B."/>
        </authorList>
    </citation>
    <scope>NUCLEOTIDE SEQUENCE [LARGE SCALE GENOMIC DNA]</scope>
    <source>
        <strain evidence="2">cv. SF193</strain>
    </source>
</reference>
<gene>
    <name evidence="1" type="ORF">HannXRQ_Chr17g0564681</name>
</gene>
<dbReference type="Proteomes" id="UP000215914">
    <property type="component" value="Chromosome 17"/>
</dbReference>
<organism evidence="1 2">
    <name type="scientific">Helianthus annuus</name>
    <name type="common">Common sunflower</name>
    <dbReference type="NCBI Taxonomy" id="4232"/>
    <lineage>
        <taxon>Eukaryota</taxon>
        <taxon>Viridiplantae</taxon>
        <taxon>Streptophyta</taxon>
        <taxon>Embryophyta</taxon>
        <taxon>Tracheophyta</taxon>
        <taxon>Spermatophyta</taxon>
        <taxon>Magnoliopsida</taxon>
        <taxon>eudicotyledons</taxon>
        <taxon>Gunneridae</taxon>
        <taxon>Pentapetalae</taxon>
        <taxon>asterids</taxon>
        <taxon>campanulids</taxon>
        <taxon>Asterales</taxon>
        <taxon>Asteraceae</taxon>
        <taxon>Asteroideae</taxon>
        <taxon>Heliantheae alliance</taxon>
        <taxon>Heliantheae</taxon>
        <taxon>Helianthus</taxon>
    </lineage>
</organism>
<protein>
    <submittedName>
        <fullName evidence="1">Uncharacterized protein</fullName>
    </submittedName>
</protein>
<dbReference type="AlphaFoldDB" id="A0A251RTL1"/>
<sequence length="104" mass="11707">MDIELSFTHTLFSSVVEKLSTVLSRAHLNGDCSNHGYHGETYEDLVQCEVINVFSILCIIQHFSYTGHALEKQQDMGIGNVGFAPVVINCEERLLLGRRRRLKG</sequence>
<dbReference type="EMBL" id="CM007906">
    <property type="protein sequence ID" value="OTF87692.1"/>
    <property type="molecule type" value="Genomic_DNA"/>
</dbReference>
<name>A0A251RTL1_HELAN</name>